<accession>A0A8J3PMN2</accession>
<dbReference type="Proteomes" id="UP000653674">
    <property type="component" value="Unassembled WGS sequence"/>
</dbReference>
<evidence type="ECO:0000313" key="1">
    <source>
        <dbReference type="EMBL" id="GIG73106.1"/>
    </source>
</evidence>
<dbReference type="AlphaFoldDB" id="A0A8J3PMN2"/>
<reference evidence="1" key="1">
    <citation type="submission" date="2021-01" db="EMBL/GenBank/DDBJ databases">
        <title>Whole genome shotgun sequence of Planosporangium flavigriseum NBRC 105377.</title>
        <authorList>
            <person name="Komaki H."/>
            <person name="Tamura T."/>
        </authorList>
    </citation>
    <scope>NUCLEOTIDE SEQUENCE</scope>
    <source>
        <strain evidence="1">NBRC 105377</strain>
    </source>
</reference>
<dbReference type="Gene3D" id="3.20.20.80">
    <property type="entry name" value="Glycosidases"/>
    <property type="match status" value="1"/>
</dbReference>
<comment type="caution">
    <text evidence="1">The sequence shown here is derived from an EMBL/GenBank/DDBJ whole genome shotgun (WGS) entry which is preliminary data.</text>
</comment>
<sequence length="51" mass="5430">MRADVARTLRFWFDRGVDGFGIDVAYSLIKAPGLADLGDAAALVALDGHPQ</sequence>
<proteinExistence type="predicted"/>
<evidence type="ECO:0000313" key="2">
    <source>
        <dbReference type="Proteomes" id="UP000653674"/>
    </source>
</evidence>
<dbReference type="InterPro" id="IPR017853">
    <property type="entry name" value="GH"/>
</dbReference>
<protein>
    <submittedName>
        <fullName evidence="1">Uncharacterized protein</fullName>
    </submittedName>
</protein>
<keyword evidence="2" id="KW-1185">Reference proteome</keyword>
<name>A0A8J3PMN2_9ACTN</name>
<gene>
    <name evidence="1" type="ORF">Pfl04_15100</name>
</gene>
<dbReference type="SUPFAM" id="SSF51445">
    <property type="entry name" value="(Trans)glycosidases"/>
    <property type="match status" value="1"/>
</dbReference>
<organism evidence="1 2">
    <name type="scientific">Planosporangium flavigriseum</name>
    <dbReference type="NCBI Taxonomy" id="373681"/>
    <lineage>
        <taxon>Bacteria</taxon>
        <taxon>Bacillati</taxon>
        <taxon>Actinomycetota</taxon>
        <taxon>Actinomycetes</taxon>
        <taxon>Micromonosporales</taxon>
        <taxon>Micromonosporaceae</taxon>
        <taxon>Planosporangium</taxon>
    </lineage>
</organism>
<dbReference type="RefSeq" id="WP_203981213.1">
    <property type="nucleotide sequence ID" value="NZ_BAAAQJ010000003.1"/>
</dbReference>
<dbReference type="EMBL" id="BONU01000007">
    <property type="protein sequence ID" value="GIG73106.1"/>
    <property type="molecule type" value="Genomic_DNA"/>
</dbReference>